<dbReference type="AlphaFoldDB" id="A0A1G7SH91"/>
<evidence type="ECO:0000256" key="12">
    <source>
        <dbReference type="HAMAP-Rule" id="MF_01522"/>
    </source>
</evidence>
<keyword evidence="17" id="KW-1185">Reference proteome</keyword>
<feature type="transmembrane region" description="Helical" evidence="12">
    <location>
        <begin position="71"/>
        <end position="97"/>
    </location>
</feature>
<evidence type="ECO:0000256" key="1">
    <source>
        <dbReference type="ARBA" id="ARBA00004141"/>
    </source>
</evidence>
<dbReference type="GO" id="GO:0015079">
    <property type="term" value="F:potassium ion transmembrane transporter activity"/>
    <property type="evidence" value="ECO:0007669"/>
    <property type="project" value="UniProtKB-UniRule"/>
</dbReference>
<dbReference type="Pfam" id="PF22776">
    <property type="entry name" value="K_trans_C"/>
    <property type="match status" value="1"/>
</dbReference>
<keyword evidence="11 12" id="KW-0472">Membrane</keyword>
<dbReference type="PANTHER" id="PTHR30540">
    <property type="entry name" value="OSMOTIC STRESS POTASSIUM TRANSPORTER"/>
    <property type="match status" value="1"/>
</dbReference>
<feature type="transmembrane region" description="Helical" evidence="12">
    <location>
        <begin position="454"/>
        <end position="472"/>
    </location>
</feature>
<evidence type="ECO:0000256" key="2">
    <source>
        <dbReference type="ARBA" id="ARBA00007019"/>
    </source>
</evidence>
<feature type="transmembrane region" description="Helical" evidence="12">
    <location>
        <begin position="392"/>
        <end position="415"/>
    </location>
</feature>
<feature type="transmembrane region" description="Helical" evidence="12">
    <location>
        <begin position="242"/>
        <end position="263"/>
    </location>
</feature>
<keyword evidence="4 12" id="KW-1003">Cell membrane</keyword>
<feature type="transmembrane region" description="Helical" evidence="12">
    <location>
        <begin position="197"/>
        <end position="218"/>
    </location>
</feature>
<evidence type="ECO:0000256" key="4">
    <source>
        <dbReference type="ARBA" id="ARBA00022475"/>
    </source>
</evidence>
<feature type="transmembrane region" description="Helical" evidence="12">
    <location>
        <begin position="31"/>
        <end position="51"/>
    </location>
</feature>
<name>A0A1G7SH91_9ACTN</name>
<dbReference type="InterPro" id="IPR003855">
    <property type="entry name" value="K+_transporter"/>
</dbReference>
<feature type="domain" description="K+ potassium transporter integral membrane" evidence="14">
    <location>
        <begin position="32"/>
        <end position="493"/>
    </location>
</feature>
<evidence type="ECO:0000313" key="16">
    <source>
        <dbReference type="EMBL" id="SDG22435.1"/>
    </source>
</evidence>
<dbReference type="RefSeq" id="WP_242658278.1">
    <property type="nucleotide sequence ID" value="NZ_FNCF01000003.1"/>
</dbReference>
<keyword evidence="6 12" id="KW-0812">Transmembrane</keyword>
<evidence type="ECO:0000256" key="7">
    <source>
        <dbReference type="ARBA" id="ARBA00022847"/>
    </source>
</evidence>
<feature type="transmembrane region" description="Helical" evidence="12">
    <location>
        <begin position="427"/>
        <end position="448"/>
    </location>
</feature>
<dbReference type="InterPro" id="IPR023051">
    <property type="entry name" value="Kup"/>
</dbReference>
<keyword evidence="9 12" id="KW-1133">Transmembrane helix</keyword>
<evidence type="ECO:0000256" key="5">
    <source>
        <dbReference type="ARBA" id="ARBA00022538"/>
    </source>
</evidence>
<keyword evidence="5 12" id="KW-0633">Potassium transport</keyword>
<dbReference type="GO" id="GO:0015293">
    <property type="term" value="F:symporter activity"/>
    <property type="evidence" value="ECO:0007669"/>
    <property type="project" value="UniProtKB-UniRule"/>
</dbReference>
<feature type="transmembrane region" description="Helical" evidence="12">
    <location>
        <begin position="315"/>
        <end position="343"/>
    </location>
</feature>
<organism evidence="16 17">
    <name type="scientific">Klenkia brasiliensis</name>
    <dbReference type="NCBI Taxonomy" id="333142"/>
    <lineage>
        <taxon>Bacteria</taxon>
        <taxon>Bacillati</taxon>
        <taxon>Actinomycetota</taxon>
        <taxon>Actinomycetes</taxon>
        <taxon>Geodermatophilales</taxon>
        <taxon>Geodermatophilaceae</taxon>
        <taxon>Klenkia</taxon>
    </lineage>
</organism>
<evidence type="ECO:0000313" key="17">
    <source>
        <dbReference type="Proteomes" id="UP000198863"/>
    </source>
</evidence>
<evidence type="ECO:0000256" key="13">
    <source>
        <dbReference type="SAM" id="MobiDB-lite"/>
    </source>
</evidence>
<keyword evidence="8 12" id="KW-0630">Potassium</keyword>
<comment type="similarity">
    <text evidence="2 12">Belongs to the HAK/KUP transporter (TC 2.A.72) family.</text>
</comment>
<comment type="subcellular location">
    <subcellularLocation>
        <location evidence="12">Cell membrane</location>
        <topology evidence="12">Multi-pass membrane protein</topology>
    </subcellularLocation>
    <subcellularLocation>
        <location evidence="1">Membrane</location>
        <topology evidence="1">Multi-pass membrane protein</topology>
    </subcellularLocation>
</comment>
<feature type="transmembrane region" description="Helical" evidence="12">
    <location>
        <begin position="130"/>
        <end position="154"/>
    </location>
</feature>
<comment type="catalytic activity">
    <reaction evidence="12">
        <text>K(+)(in) + H(+)(in) = K(+)(out) + H(+)(out)</text>
        <dbReference type="Rhea" id="RHEA:28490"/>
        <dbReference type="ChEBI" id="CHEBI:15378"/>
        <dbReference type="ChEBI" id="CHEBI:29103"/>
    </reaction>
</comment>
<feature type="transmembrane region" description="Helical" evidence="12">
    <location>
        <begin position="166"/>
        <end position="185"/>
    </location>
</feature>
<dbReference type="InterPro" id="IPR053951">
    <property type="entry name" value="K_trans_N"/>
</dbReference>
<reference evidence="17" key="1">
    <citation type="submission" date="2016-10" db="EMBL/GenBank/DDBJ databases">
        <authorList>
            <person name="Varghese N."/>
            <person name="Submissions S."/>
        </authorList>
    </citation>
    <scope>NUCLEOTIDE SEQUENCE [LARGE SCALE GENOMIC DNA]</scope>
    <source>
        <strain evidence="17">DSM 44526</strain>
    </source>
</reference>
<evidence type="ECO:0000256" key="6">
    <source>
        <dbReference type="ARBA" id="ARBA00022692"/>
    </source>
</evidence>
<dbReference type="Proteomes" id="UP000198863">
    <property type="component" value="Unassembled WGS sequence"/>
</dbReference>
<evidence type="ECO:0000256" key="9">
    <source>
        <dbReference type="ARBA" id="ARBA00022989"/>
    </source>
</evidence>
<dbReference type="EMBL" id="FNCF01000003">
    <property type="protein sequence ID" value="SDG22435.1"/>
    <property type="molecule type" value="Genomic_DNA"/>
</dbReference>
<sequence length="666" mass="70493">MTEQIATAPAHDGPAGRGRVRPEGASPTRAALTLGALGVVFGDIGTSPIYTLQTLFSPDDPHPVPLTEANLLGLLSLIFWSATIVVTGLYVGVVLHADNHGEGGIMSLITLVGRRGRDGRRLPPTVVRRLALAGIAGAALFLADSMITPAISVLSAVEGVTVVDPALGDFVVPAVLVIVVALFVVQRFGTAKVGAAFGPVMVLWFLVIGLGGLSRVVAEPGVLRALSPTYAIGFFVEQPGTAFFALAAVVLVITGAEALYADLGHFGRAPITRAWLFLVYPACMLSYYGQGALVIGDLSPDGPITAPFFRVVPGWALVPLVVLATLATVIASQAVITGAFSVVRQAVQLGYLPRLRIVHTSAHTIGQVYVPYVNYGLMVAVVLLVLSFRSSAALAFAYGMAVTCTVLVTIVLTSVVAVHRWGRPRPLVLAGGGFVGLVMLGFLAANLTKLAHGAWVPLVIGLLLFTVMTTWFRGRLLVTKRRHEQEGPLDDVLHDACDPGSPLVRVPGTAVYLNRATKGEPTAPLALRSTVEHLHALHERVLVVSLTTALSPWVVDEEIGTVTVPEGSDGSVVLVTLHFGYRQRTDVPAALARALAAADLDVDLDEASWFLSTIDVSRSPGHHRPGELPRWRRAVFTATSHLTTDAARSFELPKDRTVVMGARIEV</sequence>
<keyword evidence="7 12" id="KW-0769">Symport</keyword>
<feature type="domain" description="K+ potassium transporter C-terminal" evidence="15">
    <location>
        <begin position="507"/>
        <end position="665"/>
    </location>
</feature>
<evidence type="ECO:0000256" key="11">
    <source>
        <dbReference type="ARBA" id="ARBA00023136"/>
    </source>
</evidence>
<dbReference type="InterPro" id="IPR053952">
    <property type="entry name" value="K_trans_C"/>
</dbReference>
<evidence type="ECO:0000259" key="14">
    <source>
        <dbReference type="Pfam" id="PF02705"/>
    </source>
</evidence>
<proteinExistence type="inferred from homology"/>
<evidence type="ECO:0000256" key="3">
    <source>
        <dbReference type="ARBA" id="ARBA00022448"/>
    </source>
</evidence>
<feature type="region of interest" description="Disordered" evidence="13">
    <location>
        <begin position="1"/>
        <end position="25"/>
    </location>
</feature>
<evidence type="ECO:0000256" key="10">
    <source>
        <dbReference type="ARBA" id="ARBA00023065"/>
    </source>
</evidence>
<dbReference type="Pfam" id="PF02705">
    <property type="entry name" value="K_trans"/>
    <property type="match status" value="1"/>
</dbReference>
<feature type="transmembrane region" description="Helical" evidence="12">
    <location>
        <begin position="275"/>
        <end position="295"/>
    </location>
</feature>
<feature type="transmembrane region" description="Helical" evidence="12">
    <location>
        <begin position="364"/>
        <end position="386"/>
    </location>
</feature>
<dbReference type="GO" id="GO:0005886">
    <property type="term" value="C:plasma membrane"/>
    <property type="evidence" value="ECO:0007669"/>
    <property type="project" value="UniProtKB-SubCell"/>
</dbReference>
<protein>
    <recommendedName>
        <fullName evidence="12">Probable potassium transport system protein Kup</fullName>
    </recommendedName>
</protein>
<keyword evidence="3 12" id="KW-0813">Transport</keyword>
<evidence type="ECO:0000256" key="8">
    <source>
        <dbReference type="ARBA" id="ARBA00022958"/>
    </source>
</evidence>
<comment type="function">
    <text evidence="12">Transport of potassium into the cell. Likely operates as a K(+):H(+) symporter.</text>
</comment>
<accession>A0A1G7SH91</accession>
<gene>
    <name evidence="12" type="primary">kup</name>
    <name evidence="16" type="ORF">SAMN05660324_2026</name>
</gene>
<keyword evidence="10 12" id="KW-0406">Ion transport</keyword>
<evidence type="ECO:0000259" key="15">
    <source>
        <dbReference type="Pfam" id="PF22776"/>
    </source>
</evidence>
<dbReference type="HAMAP" id="MF_01522">
    <property type="entry name" value="Kup"/>
    <property type="match status" value="1"/>
</dbReference>
<dbReference type="PANTHER" id="PTHR30540:SF79">
    <property type="entry name" value="LOW AFFINITY POTASSIUM TRANSPORT SYSTEM PROTEIN KUP"/>
    <property type="match status" value="1"/>
</dbReference>